<dbReference type="PRINTS" id="PR00001">
    <property type="entry name" value="GLABLOOD"/>
</dbReference>
<reference evidence="6" key="2">
    <citation type="submission" date="2025-08" db="UniProtKB">
        <authorList>
            <consortium name="Ensembl"/>
        </authorList>
    </citation>
    <scope>IDENTIFICATION</scope>
</reference>
<organism evidence="6 7">
    <name type="scientific">Denticeps clupeoides</name>
    <name type="common">denticle herring</name>
    <dbReference type="NCBI Taxonomy" id="299321"/>
    <lineage>
        <taxon>Eukaryota</taxon>
        <taxon>Metazoa</taxon>
        <taxon>Chordata</taxon>
        <taxon>Craniata</taxon>
        <taxon>Vertebrata</taxon>
        <taxon>Euteleostomi</taxon>
        <taxon>Actinopterygii</taxon>
        <taxon>Neopterygii</taxon>
        <taxon>Teleostei</taxon>
        <taxon>Clupei</taxon>
        <taxon>Clupeiformes</taxon>
        <taxon>Denticipitoidei</taxon>
        <taxon>Denticipitidae</taxon>
        <taxon>Denticeps</taxon>
    </lineage>
</organism>
<dbReference type="SMART" id="SM00069">
    <property type="entry name" value="GLA"/>
    <property type="match status" value="1"/>
</dbReference>
<dbReference type="InterPro" id="IPR000294">
    <property type="entry name" value="GLA_domain"/>
</dbReference>
<dbReference type="Pfam" id="PF00594">
    <property type="entry name" value="Gla"/>
    <property type="match status" value="1"/>
</dbReference>
<feature type="region of interest" description="Disordered" evidence="2">
    <location>
        <begin position="150"/>
        <end position="198"/>
    </location>
</feature>
<dbReference type="InterPro" id="IPR017857">
    <property type="entry name" value="Coagulation_fac-like_Gla_dom"/>
</dbReference>
<evidence type="ECO:0000313" key="7">
    <source>
        <dbReference type="Proteomes" id="UP000694580"/>
    </source>
</evidence>
<evidence type="ECO:0000256" key="2">
    <source>
        <dbReference type="SAM" id="MobiDB-lite"/>
    </source>
</evidence>
<dbReference type="PANTHER" id="PTHR24278:SF38">
    <property type="entry name" value="TRANSMEMBRANE GAMMA-CARBOXYGLUTAMIC ACID PROTEIN 4"/>
    <property type="match status" value="1"/>
</dbReference>
<feature type="domain" description="Gla" evidence="5">
    <location>
        <begin position="46"/>
        <end position="92"/>
    </location>
</feature>
<dbReference type="GO" id="GO:0005886">
    <property type="term" value="C:plasma membrane"/>
    <property type="evidence" value="ECO:0007669"/>
    <property type="project" value="TreeGrafter"/>
</dbReference>
<dbReference type="AlphaFoldDB" id="A0AAY4CKQ2"/>
<keyword evidence="1" id="KW-1015">Disulfide bond</keyword>
<keyword evidence="3" id="KW-1133">Transmembrane helix</keyword>
<reference evidence="6" key="3">
    <citation type="submission" date="2025-09" db="UniProtKB">
        <authorList>
            <consortium name="Ensembl"/>
        </authorList>
    </citation>
    <scope>IDENTIFICATION</scope>
</reference>
<dbReference type="GeneTree" id="ENSGT00940000158268"/>
<dbReference type="PROSITE" id="PS50998">
    <property type="entry name" value="GLA_2"/>
    <property type="match status" value="1"/>
</dbReference>
<evidence type="ECO:0000256" key="1">
    <source>
        <dbReference type="ARBA" id="ARBA00023157"/>
    </source>
</evidence>
<keyword evidence="4" id="KW-0732">Signal</keyword>
<evidence type="ECO:0000313" key="6">
    <source>
        <dbReference type="Ensembl" id="ENSDCDP00010033703.1"/>
    </source>
</evidence>
<dbReference type="InterPro" id="IPR035972">
    <property type="entry name" value="GLA-like_dom_SF"/>
</dbReference>
<dbReference type="SUPFAM" id="SSF57630">
    <property type="entry name" value="GLA-domain"/>
    <property type="match status" value="1"/>
</dbReference>
<dbReference type="Ensembl" id="ENSDCDT00010041723.1">
    <property type="protein sequence ID" value="ENSDCDP00010033703.1"/>
    <property type="gene ID" value="ENSDCDG00010021448.1"/>
</dbReference>
<proteinExistence type="predicted"/>
<keyword evidence="7" id="KW-1185">Reference proteome</keyword>
<evidence type="ECO:0000259" key="5">
    <source>
        <dbReference type="PROSITE" id="PS50998"/>
    </source>
</evidence>
<sequence length="198" mass="22235">MPGCLEIYVVCLSLLPLTWSRVVQHGHNVFLQDQWASSFLSRSLLYNKWDFELVTPGNLERECIEEVCNYEEAREIFEDDAKTQNFWSSYVNSHEQVTKVDVAGLVAGLVAVVVAALICTILFCYCYKNRVQKPRQQRGVPVQMATDGLPVPEAVPLSGPSAPRLPSYNEALNRSGQHDAPPPPYSGDVRPEEPEEQQ</sequence>
<dbReference type="FunFam" id="4.10.740.10:FF:000001">
    <property type="entry name" value="vitamin K-dependent protein S"/>
    <property type="match status" value="1"/>
</dbReference>
<keyword evidence="3" id="KW-0812">Transmembrane</keyword>
<dbReference type="RefSeq" id="XP_028841123.1">
    <property type="nucleotide sequence ID" value="XM_028985290.1"/>
</dbReference>
<evidence type="ECO:0000256" key="3">
    <source>
        <dbReference type="SAM" id="Phobius"/>
    </source>
</evidence>
<dbReference type="PANTHER" id="PTHR24278">
    <property type="entry name" value="COAGULATION FACTOR"/>
    <property type="match status" value="1"/>
</dbReference>
<dbReference type="GeneID" id="114793484"/>
<reference evidence="6 7" key="1">
    <citation type="submission" date="2020-06" db="EMBL/GenBank/DDBJ databases">
        <authorList>
            <consortium name="Wellcome Sanger Institute Data Sharing"/>
        </authorList>
    </citation>
    <scope>NUCLEOTIDE SEQUENCE [LARGE SCALE GENOMIC DNA]</scope>
</reference>
<dbReference type="InterPro" id="IPR050442">
    <property type="entry name" value="Peptidase_S1_coag_factors"/>
</dbReference>
<keyword evidence="3" id="KW-0472">Membrane</keyword>
<dbReference type="PROSITE" id="PS00011">
    <property type="entry name" value="GLA_1"/>
    <property type="match status" value="1"/>
</dbReference>
<feature type="transmembrane region" description="Helical" evidence="3">
    <location>
        <begin position="102"/>
        <end position="127"/>
    </location>
</feature>
<evidence type="ECO:0000256" key="4">
    <source>
        <dbReference type="SAM" id="SignalP"/>
    </source>
</evidence>
<dbReference type="RefSeq" id="XP_028841122.1">
    <property type="nucleotide sequence ID" value="XM_028985289.1"/>
</dbReference>
<feature type="chain" id="PRO_5044331055" description="Gla domain-containing protein" evidence="4">
    <location>
        <begin position="21"/>
        <end position="198"/>
    </location>
</feature>
<accession>A0AAY4CKQ2</accession>
<protein>
    <recommendedName>
        <fullName evidence="5">Gla domain-containing protein</fullName>
    </recommendedName>
</protein>
<feature type="signal peptide" evidence="4">
    <location>
        <begin position="1"/>
        <end position="20"/>
    </location>
</feature>
<dbReference type="RefSeq" id="XP_028841124.1">
    <property type="nucleotide sequence ID" value="XM_028985291.1"/>
</dbReference>
<dbReference type="GO" id="GO:0005615">
    <property type="term" value="C:extracellular space"/>
    <property type="evidence" value="ECO:0007669"/>
    <property type="project" value="TreeGrafter"/>
</dbReference>
<dbReference type="Proteomes" id="UP000694580">
    <property type="component" value="Chromosome 7"/>
</dbReference>
<gene>
    <name evidence="6" type="primary">PRRG2</name>
</gene>
<dbReference type="GO" id="GO:0005509">
    <property type="term" value="F:calcium ion binding"/>
    <property type="evidence" value="ECO:0007669"/>
    <property type="project" value="InterPro"/>
</dbReference>
<dbReference type="Gene3D" id="4.10.740.10">
    <property type="entry name" value="Coagulation Factor IX"/>
    <property type="match status" value="1"/>
</dbReference>
<name>A0AAY4CKQ2_9TELE</name>